<gene>
    <name evidence="1" type="ORF">UU55_C0004G0029</name>
</gene>
<dbReference type="SUPFAM" id="SSF56731">
    <property type="entry name" value="DNA primase core"/>
    <property type="match status" value="1"/>
</dbReference>
<reference evidence="1 2" key="1">
    <citation type="journal article" date="2015" name="Nature">
        <title>rRNA introns, odd ribosomes, and small enigmatic genomes across a large radiation of phyla.</title>
        <authorList>
            <person name="Brown C.T."/>
            <person name="Hug L.A."/>
            <person name="Thomas B.C."/>
            <person name="Sharon I."/>
            <person name="Castelle C.J."/>
            <person name="Singh A."/>
            <person name="Wilkins M.J."/>
            <person name="Williams K.H."/>
            <person name="Banfield J.F."/>
        </authorList>
    </citation>
    <scope>NUCLEOTIDE SEQUENCE [LARGE SCALE GENOMIC DNA]</scope>
</reference>
<dbReference type="Pfam" id="PF13155">
    <property type="entry name" value="Toprim_2"/>
    <property type="match status" value="1"/>
</dbReference>
<sequence>MNYTNNEYIKEPAEFLTDWGINYSDTKKELRTLCLFSDCDSDKSDYKLGHLYISSTTGQYNCKKCNATGNLVTLAKHLGIDVATLYQKQGRIKARTKKAEVKNGQPEKVYDDDLTNEAVECHEELTTAHRQYFVDRGLSNETIDKYLLGEAEVGGLQWLTIPIFDENNRVIFFKLRRLPEQEETNPTKYRYTKDAEASVYGVEILKDVLNEPVIITEGELDCLVLRDLGFKAVSSTGGAGTFKNKWVDYFDKVSAVFFAFDNDEVGIREAVNHAKLFRNKDVYIVDIPKIEGIKDISNYRTSQKTKEDFEKLLKEARKYDPYKLEFSGIQFADALTEFIPAQYFTSNNAYLTLQLNVKNEDTVDKETYVINSERQIVPLGLFLKTNNYLSTREPKFPQRWSTESLDRYLKKNDISLDYFSLLDKTVGTLKYYLDLNHEDWYLVVALWVWGTYFYRLFGSYPYFNINGLMNSGKTKLLELCSELAFNGKFLMGSTPAFVIREIHENSSTIFLDEVESLKKASTPEAQTLSLMLNSGYKAGPRVGKMQPTGTKGWDSKEYDPYSPKMIAGISDVSETLQSRSLNLTMLASNNKEIKNRELETTSRSFKELRDGYYLSVMDLHKEMFKTYKTLTETNIQGRNWEVWRPIFTLAKVIDDRTQRDGLTYNLVRDFALDRIHIASSVSADDQTVIQLLLALKDMMESETKREAFYPTINLKTFLKTEHADDFGWLESTNYIGVLLRRSGVVLQGSEIRRLGGKPMRGYLLNLDVINERLKALGFEYGEIK</sequence>
<dbReference type="GO" id="GO:0043139">
    <property type="term" value="F:5'-3' DNA helicase activity"/>
    <property type="evidence" value="ECO:0007669"/>
    <property type="project" value="InterPro"/>
</dbReference>
<dbReference type="InterPro" id="IPR034154">
    <property type="entry name" value="TOPRIM_DnaG/twinkle"/>
</dbReference>
<accession>A0A0G0VQP7</accession>
<dbReference type="InterPro" id="IPR027032">
    <property type="entry name" value="Twinkle-like"/>
</dbReference>
<comment type="caution">
    <text evidence="1">The sequence shown here is derived from an EMBL/GenBank/DDBJ whole genome shotgun (WGS) entry which is preliminary data.</text>
</comment>
<dbReference type="Gene3D" id="3.40.1360.10">
    <property type="match status" value="1"/>
</dbReference>
<evidence type="ECO:0000313" key="2">
    <source>
        <dbReference type="Proteomes" id="UP000033947"/>
    </source>
</evidence>
<dbReference type="EMBL" id="LCBB01000004">
    <property type="protein sequence ID" value="KKS03240.1"/>
    <property type="molecule type" value="Genomic_DNA"/>
</dbReference>
<dbReference type="GO" id="GO:0003697">
    <property type="term" value="F:single-stranded DNA binding"/>
    <property type="evidence" value="ECO:0007669"/>
    <property type="project" value="InterPro"/>
</dbReference>
<dbReference type="CDD" id="cd01029">
    <property type="entry name" value="TOPRIM_primases"/>
    <property type="match status" value="1"/>
</dbReference>
<organism evidence="1 2">
    <name type="scientific">candidate division WWE3 bacterium GW2011_GWC2_41_23</name>
    <dbReference type="NCBI Taxonomy" id="1619123"/>
    <lineage>
        <taxon>Bacteria</taxon>
        <taxon>Katanobacteria</taxon>
    </lineage>
</organism>
<dbReference type="AlphaFoldDB" id="A0A0G0VQP7"/>
<evidence type="ECO:0000313" key="1">
    <source>
        <dbReference type="EMBL" id="KKS03240.1"/>
    </source>
</evidence>
<protein>
    <submittedName>
        <fullName evidence="1">Putative phage protein</fullName>
    </submittedName>
</protein>
<dbReference type="PANTHER" id="PTHR12873">
    <property type="entry name" value="T7-LIKE MITOCHONDRIAL DNA HELICASE"/>
    <property type="match status" value="1"/>
</dbReference>
<dbReference type="PANTHER" id="PTHR12873:SF0">
    <property type="entry name" value="TWINKLE MTDNA HELICASE"/>
    <property type="match status" value="1"/>
</dbReference>
<name>A0A0G0VQP7_UNCKA</name>
<dbReference type="Proteomes" id="UP000033947">
    <property type="component" value="Unassembled WGS sequence"/>
</dbReference>
<proteinExistence type="predicted"/>